<dbReference type="Proteomes" id="UP000245845">
    <property type="component" value="Unassembled WGS sequence"/>
</dbReference>
<dbReference type="OrthoDB" id="2085503at2"/>
<accession>A0A2Y9BGM2</accession>
<name>A0A2Y9BGM2_9FIRM</name>
<evidence type="ECO:0000313" key="2">
    <source>
        <dbReference type="Proteomes" id="UP000245845"/>
    </source>
</evidence>
<sequence length="250" mass="28953">MFENQIVTLTTILKDKDIHNYAGGAFWNIIKAVSLGDVGALLDSSTEIKNLLFHAPTILFWDKMQRYMFGTFRDYAEQVKMAEKFNEDNKDYEKFVKKQIHLINEINDDKKVDYFAQLTRCYLLTEMENALYYKLARFLIMCTPEELDYIASFDYEETTNLTSMVSSLYQYGLFEQQEKQNGGVDYVLSGFAKALKNNSLNFNEETSGRNRIVSYSQIAPLSISEPMTWEDIDHVFSENEIVINGNGTLK</sequence>
<keyword evidence="2" id="KW-1185">Reference proteome</keyword>
<organism evidence="1 2">
    <name type="scientific">Faecalicatena orotica</name>
    <dbReference type="NCBI Taxonomy" id="1544"/>
    <lineage>
        <taxon>Bacteria</taxon>
        <taxon>Bacillati</taxon>
        <taxon>Bacillota</taxon>
        <taxon>Clostridia</taxon>
        <taxon>Lachnospirales</taxon>
        <taxon>Lachnospiraceae</taxon>
        <taxon>Faecalicatena</taxon>
    </lineage>
</organism>
<dbReference type="RefSeq" id="WP_109732420.1">
    <property type="nucleotide sequence ID" value="NZ_BAAACK010000005.1"/>
</dbReference>
<reference evidence="1 2" key="1">
    <citation type="submission" date="2018-05" db="EMBL/GenBank/DDBJ databases">
        <title>The Hungate 1000. A catalogue of reference genomes from the rumen microbiome.</title>
        <authorList>
            <person name="Kelly W."/>
        </authorList>
    </citation>
    <scope>NUCLEOTIDE SEQUENCE [LARGE SCALE GENOMIC DNA]</scope>
    <source>
        <strain evidence="1 2">NLAE-zl-C242</strain>
    </source>
</reference>
<protein>
    <submittedName>
        <fullName evidence="1">Uncharacterized protein</fullName>
    </submittedName>
</protein>
<dbReference type="EMBL" id="QGDL01000011">
    <property type="protein sequence ID" value="PWJ27568.1"/>
    <property type="molecule type" value="Genomic_DNA"/>
</dbReference>
<evidence type="ECO:0000313" key="1">
    <source>
        <dbReference type="EMBL" id="PWJ27568.1"/>
    </source>
</evidence>
<gene>
    <name evidence="1" type="ORF">A8806_1113</name>
</gene>
<proteinExistence type="predicted"/>
<comment type="caution">
    <text evidence="1">The sequence shown here is derived from an EMBL/GenBank/DDBJ whole genome shotgun (WGS) entry which is preliminary data.</text>
</comment>
<dbReference type="AlphaFoldDB" id="A0A2Y9BGM2"/>